<dbReference type="InterPro" id="IPR011330">
    <property type="entry name" value="Glyco_hydro/deAcase_b/a-brl"/>
</dbReference>
<accession>A0A521DGW3</accession>
<dbReference type="RefSeq" id="WP_142454618.1">
    <property type="nucleotide sequence ID" value="NZ_FXTP01000008.1"/>
</dbReference>
<gene>
    <name evidence="1" type="ORF">SAMN06265219_108160</name>
</gene>
<keyword evidence="2" id="KW-1185">Reference proteome</keyword>
<name>A0A521DGW3_9BACT</name>
<organism evidence="1 2">
    <name type="scientific">Gracilimonas mengyeensis</name>
    <dbReference type="NCBI Taxonomy" id="1302730"/>
    <lineage>
        <taxon>Bacteria</taxon>
        <taxon>Pseudomonadati</taxon>
        <taxon>Balneolota</taxon>
        <taxon>Balneolia</taxon>
        <taxon>Balneolales</taxon>
        <taxon>Balneolaceae</taxon>
        <taxon>Gracilimonas</taxon>
    </lineage>
</organism>
<dbReference type="AlphaFoldDB" id="A0A521DGW3"/>
<dbReference type="GO" id="GO:0005975">
    <property type="term" value="P:carbohydrate metabolic process"/>
    <property type="evidence" value="ECO:0007669"/>
    <property type="project" value="InterPro"/>
</dbReference>
<proteinExistence type="predicted"/>
<dbReference type="Proteomes" id="UP000317557">
    <property type="component" value="Unassembled WGS sequence"/>
</dbReference>
<dbReference type="OrthoDB" id="1446101at2"/>
<dbReference type="SUPFAM" id="SSF88713">
    <property type="entry name" value="Glycoside hydrolase/deacetylase"/>
    <property type="match status" value="1"/>
</dbReference>
<evidence type="ECO:0000313" key="2">
    <source>
        <dbReference type="Proteomes" id="UP000317557"/>
    </source>
</evidence>
<dbReference type="EMBL" id="FXTP01000008">
    <property type="protein sequence ID" value="SMO70822.1"/>
    <property type="molecule type" value="Genomic_DNA"/>
</dbReference>
<evidence type="ECO:0008006" key="3">
    <source>
        <dbReference type="Google" id="ProtNLM"/>
    </source>
</evidence>
<dbReference type="Gene3D" id="3.20.20.370">
    <property type="entry name" value="Glycoside hydrolase/deacetylase"/>
    <property type="match status" value="1"/>
</dbReference>
<evidence type="ECO:0000313" key="1">
    <source>
        <dbReference type="EMBL" id="SMO70822.1"/>
    </source>
</evidence>
<protein>
    <recommendedName>
        <fullName evidence="3">Polysaccharide deacetylase</fullName>
    </recommendedName>
</protein>
<sequence>MFKPSDIFIFLIVIAFTFVNSCHHSVDEEPQIKILGITKWYNNYKSALSVTHDSGYPISNDIENSWLYEHQMFMDYEIISDRYVSNPKLVEYLKEKLIPNGFGYFGHGHTHINHDQLSYEEAYKSFRKDAEHIKAFGLNPIAYAYPGGYGFEDSTQFALKKSGYLSGRLFQKEFEGRGPYIMSGDQMAPENWYALPSLPMQDFNFDQCERCINNHDEFLSYLNESVGLESWLISTYHSIGFDGKTDGRPEGWGYYTRENFYKDMLAIKELREKGKVWLANMSDVTIYTYLRNQTTYELKMVNESQYKLMLETELPIERFNHDLSLEISIAENSLGKTLTIEQAEKQITQKKLTKSKVYINLRPSKDYFSIYVE</sequence>
<reference evidence="1 2" key="1">
    <citation type="submission" date="2017-05" db="EMBL/GenBank/DDBJ databases">
        <authorList>
            <person name="Varghese N."/>
            <person name="Submissions S."/>
        </authorList>
    </citation>
    <scope>NUCLEOTIDE SEQUENCE [LARGE SCALE GENOMIC DNA]</scope>
    <source>
        <strain evidence="1 2">DSM 21985</strain>
    </source>
</reference>